<gene>
    <name evidence="2" type="ORF">AKJ09_11145</name>
</gene>
<dbReference type="AlphaFoldDB" id="A0A0K1QFP8"/>
<reference evidence="2 3" key="1">
    <citation type="submission" date="2015-08" db="EMBL/GenBank/DDBJ databases">
        <authorList>
            <person name="Babu N.S."/>
            <person name="Beckwith C.J."/>
            <person name="Beseler K.G."/>
            <person name="Brison A."/>
            <person name="Carone J.V."/>
            <person name="Caskin T.P."/>
            <person name="Diamond M."/>
            <person name="Durham M.E."/>
            <person name="Foxe J.M."/>
            <person name="Go M."/>
            <person name="Henderson B.A."/>
            <person name="Jones I.B."/>
            <person name="McGettigan J.A."/>
            <person name="Micheletti S.J."/>
            <person name="Nasrallah M.E."/>
            <person name="Ortiz D."/>
            <person name="Piller C.R."/>
            <person name="Privatt S.R."/>
            <person name="Schneider S.L."/>
            <person name="Sharp S."/>
            <person name="Smith T.C."/>
            <person name="Stanton J.D."/>
            <person name="Ullery H.E."/>
            <person name="Wilson R.J."/>
            <person name="Serrano M.G."/>
            <person name="Buck G."/>
            <person name="Lee V."/>
            <person name="Wang Y."/>
            <person name="Carvalho R."/>
            <person name="Voegtly L."/>
            <person name="Shi R."/>
            <person name="Duckworth R."/>
            <person name="Johnson A."/>
            <person name="Loviza R."/>
            <person name="Walstead R."/>
            <person name="Shah Z."/>
            <person name="Kiflezghi M."/>
            <person name="Wade K."/>
            <person name="Ball S.L."/>
            <person name="Bradley K.W."/>
            <person name="Asai D.J."/>
            <person name="Bowman C.A."/>
            <person name="Russell D.A."/>
            <person name="Pope W.H."/>
            <person name="Jacobs-Sera D."/>
            <person name="Hendrix R.W."/>
            <person name="Hatfull G.F."/>
        </authorList>
    </citation>
    <scope>NUCLEOTIDE SEQUENCE [LARGE SCALE GENOMIC DNA]</scope>
    <source>
        <strain evidence="2 3">DSM 27648</strain>
    </source>
</reference>
<dbReference type="Pfam" id="PF01965">
    <property type="entry name" value="DJ-1_PfpI"/>
    <property type="match status" value="1"/>
</dbReference>
<dbReference type="InterPro" id="IPR029062">
    <property type="entry name" value="Class_I_gatase-like"/>
</dbReference>
<name>A0A0K1QFP8_9BACT</name>
<sequence length="185" mass="19542">MNDVKRVVLVAFDRFTDIDLFLAWDLFARIGPPCSVQIAAKTPRITSSTGLTIDCHAGLAAASEADAVYFCSGPGSRVLVDDAEACDILRLDPSRQVLAAVDSGAIVLGKLGHLRGLRATTYPSPDLHDRLHAYGATLVRSSLVVEGNVATAAQCLAGVELVRWVTARLFDDTVAHSVVASVAAL</sequence>
<proteinExistence type="predicted"/>
<evidence type="ECO:0000313" key="2">
    <source>
        <dbReference type="EMBL" id="AKV04482.1"/>
    </source>
</evidence>
<evidence type="ECO:0000259" key="1">
    <source>
        <dbReference type="Pfam" id="PF01965"/>
    </source>
</evidence>
<dbReference type="EMBL" id="CP012333">
    <property type="protein sequence ID" value="AKV04482.1"/>
    <property type="molecule type" value="Genomic_DNA"/>
</dbReference>
<dbReference type="KEGG" id="llu:AKJ09_11145"/>
<dbReference type="OrthoDB" id="3210279at2"/>
<evidence type="ECO:0000313" key="3">
    <source>
        <dbReference type="Proteomes" id="UP000064967"/>
    </source>
</evidence>
<dbReference type="Gene3D" id="3.40.50.880">
    <property type="match status" value="1"/>
</dbReference>
<dbReference type="InterPro" id="IPR052158">
    <property type="entry name" value="INH-QAR"/>
</dbReference>
<dbReference type="PATRIC" id="fig|1391654.3.peg.11310"/>
<accession>A0A0K1QFP8</accession>
<dbReference type="InterPro" id="IPR002818">
    <property type="entry name" value="DJ-1/PfpI"/>
</dbReference>
<protein>
    <submittedName>
        <fullName evidence="2">ThiJ/PfpI</fullName>
    </submittedName>
</protein>
<dbReference type="SUPFAM" id="SSF52317">
    <property type="entry name" value="Class I glutamine amidotransferase-like"/>
    <property type="match status" value="1"/>
</dbReference>
<dbReference type="PANTHER" id="PTHR43130:SF2">
    <property type="entry name" value="DJ-1_PFPI DOMAIN-CONTAINING PROTEIN"/>
    <property type="match status" value="1"/>
</dbReference>
<dbReference type="GO" id="GO:0006355">
    <property type="term" value="P:regulation of DNA-templated transcription"/>
    <property type="evidence" value="ECO:0007669"/>
    <property type="project" value="TreeGrafter"/>
</dbReference>
<dbReference type="PANTHER" id="PTHR43130">
    <property type="entry name" value="ARAC-FAMILY TRANSCRIPTIONAL REGULATOR"/>
    <property type="match status" value="1"/>
</dbReference>
<organism evidence="2 3">
    <name type="scientific">Labilithrix luteola</name>
    <dbReference type="NCBI Taxonomy" id="1391654"/>
    <lineage>
        <taxon>Bacteria</taxon>
        <taxon>Pseudomonadati</taxon>
        <taxon>Myxococcota</taxon>
        <taxon>Polyangia</taxon>
        <taxon>Polyangiales</taxon>
        <taxon>Labilitrichaceae</taxon>
        <taxon>Labilithrix</taxon>
    </lineage>
</organism>
<dbReference type="Proteomes" id="UP000064967">
    <property type="component" value="Chromosome"/>
</dbReference>
<dbReference type="STRING" id="1391654.AKJ09_11145"/>
<feature type="domain" description="DJ-1/PfpI" evidence="1">
    <location>
        <begin position="5"/>
        <end position="162"/>
    </location>
</feature>
<keyword evidence="3" id="KW-1185">Reference proteome</keyword>
<dbReference type="RefSeq" id="WP_146655086.1">
    <property type="nucleotide sequence ID" value="NZ_CP012333.1"/>
</dbReference>